<dbReference type="InterPro" id="IPR002156">
    <property type="entry name" value="RNaseH_domain"/>
</dbReference>
<dbReference type="SUPFAM" id="SSF53098">
    <property type="entry name" value="Ribonuclease H-like"/>
    <property type="match status" value="1"/>
</dbReference>
<dbReference type="PROSITE" id="PS50879">
    <property type="entry name" value="RNASE_H_1"/>
    <property type="match status" value="1"/>
</dbReference>
<proteinExistence type="predicted"/>
<sequence>MIWLNHGKIRSIIDGKGDRCVNIRIEWLYKAKNGAETLFHSAPLPAAQVLMLVEDVMQTGRVKNIVLTDAYDSTWTLKELKKYVQEVASEPQNITIYFDGGFQQNTKTAGLGYVVYFEQDGKAYRMRKNAFVEGLISNNEAEYAALHLSIRELEELNVHHATVHFKGDSQVVIRQMAGDWPAYEKELAAWANKIDKRLEKLHITPMYEHVSRKQNEEADRLATQALNGITIDGRKELQ</sequence>
<evidence type="ECO:0000259" key="1">
    <source>
        <dbReference type="PROSITE" id="PS50879"/>
    </source>
</evidence>
<feature type="domain" description="RNase H type-1" evidence="1">
    <location>
        <begin position="90"/>
        <end position="227"/>
    </location>
</feature>
<dbReference type="InterPro" id="IPR012337">
    <property type="entry name" value="RNaseH-like_sf"/>
</dbReference>
<evidence type="ECO:0000313" key="2">
    <source>
        <dbReference type="EMBL" id="WPK11313.1"/>
    </source>
</evidence>
<dbReference type="NCBIfam" id="NF005822">
    <property type="entry name" value="PRK07708.1"/>
    <property type="match status" value="1"/>
</dbReference>
<dbReference type="EMBL" id="CP137624">
    <property type="protein sequence ID" value="WPK11313.1"/>
    <property type="molecule type" value="Genomic_DNA"/>
</dbReference>
<accession>A0ABZ0RWV4</accession>
<dbReference type="InterPro" id="IPR036397">
    <property type="entry name" value="RNaseH_sf"/>
</dbReference>
<gene>
    <name evidence="2" type="ORF">R6U77_15685</name>
</gene>
<dbReference type="CDD" id="cd09279">
    <property type="entry name" value="RNase_HI_like"/>
    <property type="match status" value="1"/>
</dbReference>
<dbReference type="PANTHER" id="PTHR46387:SF2">
    <property type="entry name" value="RIBONUCLEASE HI"/>
    <property type="match status" value="1"/>
</dbReference>
<organism evidence="2 3">
    <name type="scientific">Lysinibacillus louembei</name>
    <dbReference type="NCBI Taxonomy" id="1470088"/>
    <lineage>
        <taxon>Bacteria</taxon>
        <taxon>Bacillati</taxon>
        <taxon>Bacillota</taxon>
        <taxon>Bacilli</taxon>
        <taxon>Bacillales</taxon>
        <taxon>Bacillaceae</taxon>
        <taxon>Lysinibacillus</taxon>
    </lineage>
</organism>
<keyword evidence="3" id="KW-1185">Reference proteome</keyword>
<dbReference type="RefSeq" id="WP_319836368.1">
    <property type="nucleotide sequence ID" value="NZ_CP137624.1"/>
</dbReference>
<reference evidence="2 3" key="1">
    <citation type="submission" date="2023-09" db="EMBL/GenBank/DDBJ databases">
        <authorList>
            <person name="Page C.A."/>
            <person name="Perez-Diaz I.M."/>
        </authorList>
    </citation>
    <scope>NUCLEOTIDE SEQUENCE [LARGE SCALE GENOMIC DNA]</scope>
    <source>
        <strain evidence="2 3">Ll15</strain>
    </source>
</reference>
<dbReference type="PANTHER" id="PTHR46387">
    <property type="entry name" value="POLYNUCLEOTIDYL TRANSFERASE, RIBONUCLEASE H-LIKE SUPERFAMILY PROTEIN"/>
    <property type="match status" value="1"/>
</dbReference>
<name>A0ABZ0RWV4_9BACI</name>
<evidence type="ECO:0000313" key="3">
    <source>
        <dbReference type="Proteomes" id="UP001322664"/>
    </source>
</evidence>
<dbReference type="Pfam" id="PF13456">
    <property type="entry name" value="RVT_3"/>
    <property type="match status" value="1"/>
</dbReference>
<protein>
    <submittedName>
        <fullName evidence="2">Reverse transcriptase-like protein</fullName>
    </submittedName>
</protein>
<dbReference type="Gene3D" id="3.30.420.10">
    <property type="entry name" value="Ribonuclease H-like superfamily/Ribonuclease H"/>
    <property type="match status" value="1"/>
</dbReference>
<dbReference type="Proteomes" id="UP001322664">
    <property type="component" value="Chromosome"/>
</dbReference>